<dbReference type="AlphaFoldDB" id="A0A8T3DLM7"/>
<keyword evidence="3" id="KW-1185">Reference proteome</keyword>
<gene>
    <name evidence="2" type="ORF">AGOR_G00098070</name>
</gene>
<dbReference type="EMBL" id="JAERUA010000008">
    <property type="protein sequence ID" value="KAI1896754.1"/>
    <property type="molecule type" value="Genomic_DNA"/>
</dbReference>
<name>A0A8T3DLM7_9TELE</name>
<accession>A0A8T3DLM7</accession>
<reference evidence="2" key="1">
    <citation type="submission" date="2021-01" db="EMBL/GenBank/DDBJ databases">
        <authorList>
            <person name="Zahm M."/>
            <person name="Roques C."/>
            <person name="Cabau C."/>
            <person name="Klopp C."/>
            <person name="Donnadieu C."/>
            <person name="Jouanno E."/>
            <person name="Lampietro C."/>
            <person name="Louis A."/>
            <person name="Herpin A."/>
            <person name="Echchiki A."/>
            <person name="Berthelot C."/>
            <person name="Parey E."/>
            <person name="Roest-Crollius H."/>
            <person name="Braasch I."/>
            <person name="Postlethwait J."/>
            <person name="Bobe J."/>
            <person name="Montfort J."/>
            <person name="Bouchez O."/>
            <person name="Begum T."/>
            <person name="Mejri S."/>
            <person name="Adams A."/>
            <person name="Chen W.-J."/>
            <person name="Guiguen Y."/>
        </authorList>
    </citation>
    <scope>NUCLEOTIDE SEQUENCE</scope>
    <source>
        <tissue evidence="2">Blood</tissue>
    </source>
</reference>
<evidence type="ECO:0000313" key="3">
    <source>
        <dbReference type="Proteomes" id="UP000829720"/>
    </source>
</evidence>
<sequence>MVPGSSATGMQMSRQAQRQELAKSSQICSPASALPLKIGLQLLRRTEGLEPMPQSMDKEGQVTNGIDSARSLIWTMRWRIQNLTLAAPGLQPEEAIALSQPIRDHLQQKKEISGQTTALSKLCLPLV</sequence>
<evidence type="ECO:0000313" key="2">
    <source>
        <dbReference type="EMBL" id="KAI1896754.1"/>
    </source>
</evidence>
<protein>
    <submittedName>
        <fullName evidence="2">Uncharacterized protein</fullName>
    </submittedName>
</protein>
<proteinExistence type="predicted"/>
<evidence type="ECO:0000256" key="1">
    <source>
        <dbReference type="SAM" id="MobiDB-lite"/>
    </source>
</evidence>
<dbReference type="OrthoDB" id="10599651at2759"/>
<feature type="region of interest" description="Disordered" evidence="1">
    <location>
        <begin position="1"/>
        <end position="24"/>
    </location>
</feature>
<organism evidence="2 3">
    <name type="scientific">Albula goreensis</name>
    <dbReference type="NCBI Taxonomy" id="1534307"/>
    <lineage>
        <taxon>Eukaryota</taxon>
        <taxon>Metazoa</taxon>
        <taxon>Chordata</taxon>
        <taxon>Craniata</taxon>
        <taxon>Vertebrata</taxon>
        <taxon>Euteleostomi</taxon>
        <taxon>Actinopterygii</taxon>
        <taxon>Neopterygii</taxon>
        <taxon>Teleostei</taxon>
        <taxon>Albuliformes</taxon>
        <taxon>Albulidae</taxon>
        <taxon>Albula</taxon>
    </lineage>
</organism>
<comment type="caution">
    <text evidence="2">The sequence shown here is derived from an EMBL/GenBank/DDBJ whole genome shotgun (WGS) entry which is preliminary data.</text>
</comment>
<dbReference type="Proteomes" id="UP000829720">
    <property type="component" value="Unassembled WGS sequence"/>
</dbReference>